<dbReference type="InterPro" id="IPR045606">
    <property type="entry name" value="ATXR3_C"/>
</dbReference>
<dbReference type="Gene3D" id="2.170.270.10">
    <property type="entry name" value="SET domain"/>
    <property type="match status" value="1"/>
</dbReference>
<dbReference type="SUPFAM" id="SSF82199">
    <property type="entry name" value="SET domain"/>
    <property type="match status" value="1"/>
</dbReference>
<feature type="region of interest" description="Disordered" evidence="1">
    <location>
        <begin position="513"/>
        <end position="539"/>
    </location>
</feature>
<feature type="domain" description="SET" evidence="2">
    <location>
        <begin position="654"/>
        <end position="797"/>
    </location>
</feature>
<feature type="compositionally biased region" description="Basic and acidic residues" evidence="1">
    <location>
        <begin position="310"/>
        <end position="331"/>
    </location>
</feature>
<evidence type="ECO:0000259" key="2">
    <source>
        <dbReference type="PROSITE" id="PS50280"/>
    </source>
</evidence>
<evidence type="ECO:0000313" key="3">
    <source>
        <dbReference type="EMBL" id="CAD8723669.1"/>
    </source>
</evidence>
<dbReference type="PROSITE" id="PS50280">
    <property type="entry name" value="SET"/>
    <property type="match status" value="1"/>
</dbReference>
<dbReference type="InterPro" id="IPR001214">
    <property type="entry name" value="SET_dom"/>
</dbReference>
<dbReference type="SMART" id="SM00317">
    <property type="entry name" value="SET"/>
    <property type="match status" value="1"/>
</dbReference>
<dbReference type="PANTHER" id="PTHR46655:SF1">
    <property type="entry name" value="HISTONE-LYSINE N-METHYLTRANSFERASE ATXR3"/>
    <property type="match status" value="1"/>
</dbReference>
<protein>
    <recommendedName>
        <fullName evidence="2">SET domain-containing protein</fullName>
    </recommendedName>
</protein>
<sequence length="1376" mass="146687">MVMDRPAPTSAPASGAGECTPVAVREHAMLTPPAVEEGEHRREDVEGRREVARASCVCKAWLCAALTVLQSRGADKWQPPGRPCPIPDPGLGVCGSVGGSDWPMDASSSPTIQSATVAFASAAAAARAEAAARGATATAAATAAAAEAVAAASHSMEAASSALPSLSDAAAAATDAGGAISGRREGSGEQEGEGKGYERGGEPVPMVTDENSGREQSLNGNGNGNGNTDDGDGFGGLSLDGRCGDDVLLDEGRQLVAVRPISDGGDEGEGPEASAPESGGDARKMTAEEREAAAAAAAAEEEEHEEEREYEEKKRVRREKDRDRRERNGKFNKKVSEVNHCATRAQLAAIEDYVHRGDPDEVALERTVTLAPDQPCDDAAATSGEEDMGRGVSVGAGVGVGGGSGVGGGDGLSLDSRASSVVSLASERQLSTAQPIRGDGGVSRRVDHLSAKHPGRAAIDRRIKVFWPEEGTAFTGIVTAYNPVTGKHSVRYDDGDVEEVLLSNEQMEWLEPGGNTLGPPKCHSPANGEPHSSSKPPGWWPVVGQWPVVDGEERRHKIMGSEVGEQETYGVDYVTARDVIRCFRTVLPEYEEDDLWTITDDLMMQVNTSYGPMTPDTAATQSLALAAEDLAERLEWQHPAGPRAVAQSKALWFLANEVRSSPEMFVVHRKGFGVVCRDPQGVKAGDLVVNFLGEVYTPWAWAAKQDAIRSVQRSRGMRECGPPEFYNMQLERPPGDAEGFSILFVDAMHYNNYAARLSHSCDPNVEVSLKAIDGKYCINFYAKRDVSPGEELCYNYHSCTDSMKEVEAAFCMCGKKKCRASYLAFVGEQSNSHVLRRCHRLVERQAALLVAGDAVGDPSPEAIAAMEEVGLRCGRGLLRDAPAWLTHFVGHVALFTAAELKRLPRDILAEQREVAEKQVQKNGSWVPPPFGLGDAEIEALSVSENRLQSMAICLSKVRYLLGRGWEKVPFATAPPPMTALTAPEAAEKFFGTGRDALVGCLMQMMAPHSRFGDAAVAHAEFVSEAEAIGLEVCGSCQYDSDSDDDLSGGGGGGGSCDDRDGGAGGADDDGKSDGDGNGVSLNGAADNGSSLDDGHHISTMQPVSDVEGSGKTGTTSTPLRERQRKQRLKPPTRSLRDGLLWLRDRLAAMEPTPGARHDIAAELIHLHAHTRRYWVNSSAPAHAGLKVDRIPVRENEVNSYGIGAEGASERVVQNVEKTYKPGTAAGSLLMWYKQELSDPAMWVSSNRKGVITLPDLSCAYSPRPEVAVTKAGPRERDAWLVHLALSPEQPWPATTGCWAGANAQRLHGSPILDAWMDAHTRGWGTRFGGGREDEEDEREEVRRHGGAPQLDGEVLRWLLDFSPGGVTVGGAAGLKT</sequence>
<proteinExistence type="predicted"/>
<feature type="region of interest" description="Disordered" evidence="1">
    <location>
        <begin position="258"/>
        <end position="331"/>
    </location>
</feature>
<feature type="compositionally biased region" description="Basic and acidic residues" evidence="1">
    <location>
        <begin position="182"/>
        <end position="201"/>
    </location>
</feature>
<dbReference type="Pfam" id="PF19633">
    <property type="entry name" value="SDG2_C"/>
    <property type="match status" value="2"/>
</dbReference>
<feature type="region of interest" description="Disordered" evidence="1">
    <location>
        <begin position="174"/>
        <end position="237"/>
    </location>
</feature>
<dbReference type="CDD" id="cd20404">
    <property type="entry name" value="Tudor_Agenet_AtEML-like"/>
    <property type="match status" value="1"/>
</dbReference>
<accession>A0A7S0T6C0</accession>
<dbReference type="EMBL" id="HBFC01038557">
    <property type="protein sequence ID" value="CAD8723669.1"/>
    <property type="molecule type" value="Transcribed_RNA"/>
</dbReference>
<organism evidence="3">
    <name type="scientific">Mantoniella antarctica</name>
    <dbReference type="NCBI Taxonomy" id="81844"/>
    <lineage>
        <taxon>Eukaryota</taxon>
        <taxon>Viridiplantae</taxon>
        <taxon>Chlorophyta</taxon>
        <taxon>Mamiellophyceae</taxon>
        <taxon>Mamiellales</taxon>
        <taxon>Mamiellaceae</taxon>
        <taxon>Mantoniella</taxon>
    </lineage>
</organism>
<dbReference type="InterPro" id="IPR046341">
    <property type="entry name" value="SET_dom_sf"/>
</dbReference>
<dbReference type="PANTHER" id="PTHR46655">
    <property type="entry name" value="HISTONE-LYSINE N-METHYLTRANSFERASE ATXR3"/>
    <property type="match status" value="1"/>
</dbReference>
<name>A0A7S0T6C0_9CHLO</name>
<feature type="region of interest" description="Disordered" evidence="1">
    <location>
        <begin position="1042"/>
        <end position="1132"/>
    </location>
</feature>
<feature type="region of interest" description="Disordered" evidence="1">
    <location>
        <begin position="1325"/>
        <end position="1347"/>
    </location>
</feature>
<reference evidence="3" key="1">
    <citation type="submission" date="2021-01" db="EMBL/GenBank/DDBJ databases">
        <authorList>
            <person name="Corre E."/>
            <person name="Pelletier E."/>
            <person name="Niang G."/>
            <person name="Scheremetjew M."/>
            <person name="Finn R."/>
            <person name="Kale V."/>
            <person name="Holt S."/>
            <person name="Cochrane G."/>
            <person name="Meng A."/>
            <person name="Brown T."/>
            <person name="Cohen L."/>
        </authorList>
    </citation>
    <scope>NUCLEOTIDE SEQUENCE</scope>
    <source>
        <strain evidence="3">SL-175</strain>
    </source>
</reference>
<dbReference type="Gene3D" id="2.30.30.140">
    <property type="match status" value="1"/>
</dbReference>
<gene>
    <name evidence="3" type="ORF">MANT1106_LOCUS22885</name>
</gene>
<feature type="compositionally biased region" description="Basic and acidic residues" evidence="1">
    <location>
        <begin position="280"/>
        <end position="292"/>
    </location>
</feature>
<dbReference type="Pfam" id="PF00856">
    <property type="entry name" value="SET"/>
    <property type="match status" value="1"/>
</dbReference>
<evidence type="ECO:0000256" key="1">
    <source>
        <dbReference type="SAM" id="MobiDB-lite"/>
    </source>
</evidence>
<feature type="compositionally biased region" description="Acidic residues" evidence="1">
    <location>
        <begin position="299"/>
        <end position="309"/>
    </location>
</feature>